<gene>
    <name evidence="4" type="primary">mce</name>
    <name evidence="4" type="ORF">ENL26_00295</name>
</gene>
<reference evidence="4" key="1">
    <citation type="journal article" date="2020" name="mSystems">
        <title>Genome- and Community-Level Interaction Insights into Carbon Utilization and Element Cycling Functions of Hydrothermarchaeota in Hydrothermal Sediment.</title>
        <authorList>
            <person name="Zhou Z."/>
            <person name="Liu Y."/>
            <person name="Xu W."/>
            <person name="Pan J."/>
            <person name="Luo Z.H."/>
            <person name="Li M."/>
        </authorList>
    </citation>
    <scope>NUCLEOTIDE SEQUENCE [LARGE SCALE GENOMIC DNA]</scope>
    <source>
        <strain evidence="4">HyVt-80</strain>
    </source>
</reference>
<dbReference type="Proteomes" id="UP000886129">
    <property type="component" value="Unassembled WGS sequence"/>
</dbReference>
<evidence type="ECO:0000259" key="3">
    <source>
        <dbReference type="PROSITE" id="PS51819"/>
    </source>
</evidence>
<evidence type="ECO:0000256" key="1">
    <source>
        <dbReference type="ARBA" id="ARBA00009308"/>
    </source>
</evidence>
<keyword evidence="4" id="KW-0413">Isomerase</keyword>
<organism evidence="4">
    <name type="scientific">Kosmotoga arenicorallina</name>
    <dbReference type="NCBI Taxonomy" id="688066"/>
    <lineage>
        <taxon>Bacteria</taxon>
        <taxon>Thermotogati</taxon>
        <taxon>Thermotogota</taxon>
        <taxon>Thermotogae</taxon>
        <taxon>Kosmotogales</taxon>
        <taxon>Kosmotogaceae</taxon>
        <taxon>Kosmotoga</taxon>
    </lineage>
</organism>
<dbReference type="PANTHER" id="PTHR43048:SF3">
    <property type="entry name" value="METHYLMALONYL-COA EPIMERASE, MITOCHONDRIAL"/>
    <property type="match status" value="1"/>
</dbReference>
<accession>A0A7C5DXC2</accession>
<dbReference type="InterPro" id="IPR037523">
    <property type="entry name" value="VOC_core"/>
</dbReference>
<comment type="similarity">
    <text evidence="1">Belongs to the methylmalonyl-CoA epimerase family.</text>
</comment>
<dbReference type="PANTHER" id="PTHR43048">
    <property type="entry name" value="METHYLMALONYL-COA EPIMERASE"/>
    <property type="match status" value="1"/>
</dbReference>
<comment type="caution">
    <text evidence="4">The sequence shown here is derived from an EMBL/GenBank/DDBJ whole genome shotgun (WGS) entry which is preliminary data.</text>
</comment>
<feature type="domain" description="VOC" evidence="3">
    <location>
        <begin position="5"/>
        <end position="133"/>
    </location>
</feature>
<dbReference type="PROSITE" id="PS51819">
    <property type="entry name" value="VOC"/>
    <property type="match status" value="1"/>
</dbReference>
<evidence type="ECO:0000256" key="2">
    <source>
        <dbReference type="ARBA" id="ARBA00022723"/>
    </source>
</evidence>
<dbReference type="GO" id="GO:0046872">
    <property type="term" value="F:metal ion binding"/>
    <property type="evidence" value="ECO:0007669"/>
    <property type="project" value="UniProtKB-KW"/>
</dbReference>
<dbReference type="Gene3D" id="3.10.180.10">
    <property type="entry name" value="2,3-Dihydroxybiphenyl 1,2-Dioxygenase, domain 1"/>
    <property type="match status" value="1"/>
</dbReference>
<dbReference type="SUPFAM" id="SSF54593">
    <property type="entry name" value="Glyoxalase/Bleomycin resistance protein/Dihydroxybiphenyl dioxygenase"/>
    <property type="match status" value="1"/>
</dbReference>
<proteinExistence type="inferred from homology"/>
<dbReference type="InterPro" id="IPR017515">
    <property type="entry name" value="MeMalonyl-CoA_epimerase"/>
</dbReference>
<evidence type="ECO:0000313" key="4">
    <source>
        <dbReference type="EMBL" id="HHF08198.1"/>
    </source>
</evidence>
<dbReference type="AlphaFoldDB" id="A0A7C5DXC2"/>
<dbReference type="Pfam" id="PF13669">
    <property type="entry name" value="Glyoxalase_4"/>
    <property type="match status" value="1"/>
</dbReference>
<protein>
    <submittedName>
        <fullName evidence="4">Methylmalonyl-CoA epimerase</fullName>
        <ecNumber evidence="4">5.1.99.1</ecNumber>
    </submittedName>
</protein>
<dbReference type="InterPro" id="IPR051785">
    <property type="entry name" value="MMCE/EMCE_epimerase"/>
</dbReference>
<dbReference type="EMBL" id="DRTH01000011">
    <property type="protein sequence ID" value="HHF08198.1"/>
    <property type="molecule type" value="Genomic_DNA"/>
</dbReference>
<sequence>MKADRIDHIGIVVRSIEEKLGFYRSFLGLELDGIEELPERGLKVAFLKVGDTRIELLESTKSDSEISGFLEKRGEGIHHIAYHVDDIVEAIKKASSMGYRPLSKEPAVGAGGVKVAFLHPKTTGGILVELVEGSH</sequence>
<dbReference type="CDD" id="cd07249">
    <property type="entry name" value="MMCE"/>
    <property type="match status" value="1"/>
</dbReference>
<name>A0A7C5DXC2_9BACT</name>
<dbReference type="GO" id="GO:0046491">
    <property type="term" value="P:L-methylmalonyl-CoA metabolic process"/>
    <property type="evidence" value="ECO:0007669"/>
    <property type="project" value="TreeGrafter"/>
</dbReference>
<dbReference type="InterPro" id="IPR029068">
    <property type="entry name" value="Glyas_Bleomycin-R_OHBP_Dase"/>
</dbReference>
<dbReference type="NCBIfam" id="TIGR03081">
    <property type="entry name" value="metmalonyl_epim"/>
    <property type="match status" value="1"/>
</dbReference>
<keyword evidence="2" id="KW-0479">Metal-binding</keyword>
<dbReference type="GO" id="GO:0004493">
    <property type="term" value="F:methylmalonyl-CoA epimerase activity"/>
    <property type="evidence" value="ECO:0007669"/>
    <property type="project" value="UniProtKB-EC"/>
</dbReference>
<dbReference type="EC" id="5.1.99.1" evidence="4"/>